<keyword evidence="2" id="KW-1185">Reference proteome</keyword>
<dbReference type="Gene3D" id="3.30.70.2200">
    <property type="match status" value="1"/>
</dbReference>
<protein>
    <recommendedName>
        <fullName evidence="3">tRNA(Ile2) 2-agmatinylcytidine synthetase</fullName>
    </recommendedName>
</protein>
<evidence type="ECO:0008006" key="3">
    <source>
        <dbReference type="Google" id="ProtNLM"/>
    </source>
</evidence>
<gene>
    <name evidence="1" type="ORF">OBO34_09070</name>
</gene>
<dbReference type="RefSeq" id="WP_253019924.1">
    <property type="nucleotide sequence ID" value="NZ_JAJAGH010000007.1"/>
</dbReference>
<dbReference type="AlphaFoldDB" id="A0A9J6QRI1"/>
<organism evidence="1 2">
    <name type="scientific">Hominibacterium faecale</name>
    <dbReference type="NCBI Taxonomy" id="2839743"/>
    <lineage>
        <taxon>Bacteria</taxon>
        <taxon>Bacillati</taxon>
        <taxon>Bacillota</taxon>
        <taxon>Clostridia</taxon>
        <taxon>Peptostreptococcales</taxon>
        <taxon>Anaerovoracaceae</taxon>
        <taxon>Hominibacterium</taxon>
    </lineage>
</organism>
<dbReference type="EMBL" id="JAOSHN010000003">
    <property type="protein sequence ID" value="MCU7378509.1"/>
    <property type="molecule type" value="Genomic_DNA"/>
</dbReference>
<proteinExistence type="predicted"/>
<name>A0A9J6QRI1_9FIRM</name>
<dbReference type="PANTHER" id="PTHR40705">
    <property type="entry name" value="TRNA(ILE2) 2-AGMATINYLCYTIDINE SYNTHETASE TIAS"/>
    <property type="match status" value="1"/>
</dbReference>
<evidence type="ECO:0000313" key="1">
    <source>
        <dbReference type="EMBL" id="MCU7378509.1"/>
    </source>
</evidence>
<accession>A0A9J6QRI1</accession>
<evidence type="ECO:0000313" key="2">
    <source>
        <dbReference type="Proteomes" id="UP001065549"/>
    </source>
</evidence>
<comment type="caution">
    <text evidence="1">The sequence shown here is derived from an EMBL/GenBank/DDBJ whole genome shotgun (WGS) entry which is preliminary data.</text>
</comment>
<reference evidence="1" key="1">
    <citation type="submission" date="2022-09" db="EMBL/GenBank/DDBJ databases">
        <title>Culturomic study of gut microbiota in children with autism spectrum disorder.</title>
        <authorList>
            <person name="Efimov B.A."/>
            <person name="Chaplin A.V."/>
            <person name="Sokolova S.R."/>
            <person name="Pikina A.P."/>
            <person name="Korzhanova M."/>
            <person name="Belova V."/>
            <person name="Korostin D."/>
        </authorList>
    </citation>
    <scope>NUCLEOTIDE SEQUENCE</scope>
    <source>
        <strain evidence="1">ASD5510</strain>
    </source>
</reference>
<dbReference type="Proteomes" id="UP001065549">
    <property type="component" value="Unassembled WGS sequence"/>
</dbReference>
<sequence length="292" mass="32430">MKIYICVDDTDDLTKSTSTGRISDLIAKRIQAMGGALEKGITRHQLLLHEDIDYTSHNSSMCMVMNIEGVTVSQMKQAAEEVLKTNMAESSDPGLCFCRLDQLREPDRLIAYGKRAQKEIIKKEEAYALAKEIGGTVLEEYGGTGIGVIGALAGVGLRLSGCDGTFRGGKGSEHAGKSYTAAKWKTMMGIEQVLDFYGKELNDEQEVSVDKQLKLAMVDHKKTLIAAQRGARYIACTKQDLYQGDQKITTWTTPCDQFEADNDVEECYEETEHACYNCLFRRWTADGFICVK</sequence>
<dbReference type="PANTHER" id="PTHR40705:SF2">
    <property type="entry name" value="DUF1743 DOMAIN-CONTAINING PROTEIN"/>
    <property type="match status" value="1"/>
</dbReference>